<feature type="compositionally biased region" description="Low complexity" evidence="5">
    <location>
        <begin position="78"/>
        <end position="88"/>
    </location>
</feature>
<name>A0A4Z1F164_9HELO</name>
<dbReference type="InterPro" id="IPR022091">
    <property type="entry name" value="TMF_TATA-bd"/>
</dbReference>
<feature type="compositionally biased region" description="Low complexity" evidence="5">
    <location>
        <begin position="188"/>
        <end position="199"/>
    </location>
</feature>
<feature type="region of interest" description="Disordered" evidence="5">
    <location>
        <begin position="32"/>
        <end position="237"/>
    </location>
</feature>
<proteinExistence type="predicted"/>
<dbReference type="PANTHER" id="PTHR46515:SF1">
    <property type="entry name" value="TATA ELEMENT MODULATORY FACTOR"/>
    <property type="match status" value="1"/>
</dbReference>
<feature type="region of interest" description="Disordered" evidence="5">
    <location>
        <begin position="674"/>
        <end position="752"/>
    </location>
</feature>
<dbReference type="InterPro" id="IPR022092">
    <property type="entry name" value="TMF_DNA-bd"/>
</dbReference>
<feature type="compositionally biased region" description="Basic and acidic residues" evidence="5">
    <location>
        <begin position="576"/>
        <end position="586"/>
    </location>
</feature>
<dbReference type="AlphaFoldDB" id="A0A4Z1F164"/>
<feature type="compositionally biased region" description="Polar residues" evidence="5">
    <location>
        <begin position="701"/>
        <end position="711"/>
    </location>
</feature>
<feature type="compositionally biased region" description="Polar residues" evidence="5">
    <location>
        <begin position="36"/>
        <end position="50"/>
    </location>
</feature>
<dbReference type="Proteomes" id="UP000297777">
    <property type="component" value="Unassembled WGS sequence"/>
</dbReference>
<dbReference type="GO" id="GO:0005794">
    <property type="term" value="C:Golgi apparatus"/>
    <property type="evidence" value="ECO:0007669"/>
    <property type="project" value="UniProtKB-SubCell"/>
</dbReference>
<evidence type="ECO:0000313" key="7">
    <source>
        <dbReference type="EMBL" id="TGO14817.1"/>
    </source>
</evidence>
<feature type="region of interest" description="Disordered" evidence="5">
    <location>
        <begin position="576"/>
        <end position="595"/>
    </location>
</feature>
<dbReference type="Pfam" id="PF12325">
    <property type="entry name" value="TMF_TATA_bd"/>
    <property type="match status" value="1"/>
</dbReference>
<gene>
    <name evidence="7" type="ORF">BTUL_0048g00570</name>
</gene>
<feature type="compositionally biased region" description="Polar residues" evidence="5">
    <location>
        <begin position="89"/>
        <end position="104"/>
    </location>
</feature>
<dbReference type="GO" id="GO:0005783">
    <property type="term" value="C:endoplasmic reticulum"/>
    <property type="evidence" value="ECO:0007669"/>
    <property type="project" value="TreeGrafter"/>
</dbReference>
<feature type="coiled-coil region" evidence="4">
    <location>
        <begin position="791"/>
        <end position="863"/>
    </location>
</feature>
<keyword evidence="8" id="KW-1185">Reference proteome</keyword>
<keyword evidence="3 4" id="KW-0175">Coiled coil</keyword>
<evidence type="ECO:0000256" key="4">
    <source>
        <dbReference type="SAM" id="Coils"/>
    </source>
</evidence>
<comment type="subcellular location">
    <subcellularLocation>
        <location evidence="1">Golgi apparatus</location>
    </subcellularLocation>
</comment>
<evidence type="ECO:0000313" key="8">
    <source>
        <dbReference type="Proteomes" id="UP000297777"/>
    </source>
</evidence>
<feature type="compositionally biased region" description="Polar residues" evidence="5">
    <location>
        <begin position="111"/>
        <end position="121"/>
    </location>
</feature>
<dbReference type="EMBL" id="PQXH01000048">
    <property type="protein sequence ID" value="TGO14817.1"/>
    <property type="molecule type" value="Genomic_DNA"/>
</dbReference>
<evidence type="ECO:0000256" key="5">
    <source>
        <dbReference type="SAM" id="MobiDB-lite"/>
    </source>
</evidence>
<evidence type="ECO:0000256" key="3">
    <source>
        <dbReference type="ARBA" id="ARBA00023054"/>
    </source>
</evidence>
<feature type="compositionally biased region" description="Low complexity" evidence="5">
    <location>
        <begin position="159"/>
        <end position="177"/>
    </location>
</feature>
<dbReference type="InterPro" id="IPR052602">
    <property type="entry name" value="Growth_transcription_reg"/>
</dbReference>
<sequence>MTSPAKQGSSRWGFLSQAVGGLESRLDILLAEGQEGQANKPTPAAGNTSAAKPEAAISRSASNSSNRTNDRLQERLARAVAAKNAQKAGTQSTSPNVPSRTGSPITVGESPRQSLDATSNLGGDEATKRVSQDLEPTTIVNTIESDTPAVPTVEVQSSTPVVEPTPETTTEPQQAPPNAVVALKAEPTSRLSTDSTTSSIPRTSIESIPQNDTIVSSSLDEPTATTPATDAVPTSKSPTQLEAALIQLQSDYETSELQRQEEVHGYIERIDALQAKLKYLAKESLESANNAKTAAPSGSLEKKLAEKEQQVILLMEEGQALSKKELTHMTTIKKLRAKILEDNKEVVEIKKKQEKAEKEAASLAERLKRAEGAEKSLSERNNVINRLRKELDAVKIERDTKDTVIANLKDQLENDAAEEKEAEAKLANEALQAEKKRVAELEDDISNLKIEKQLINDRAQIQIKELREKMDREAENARIAALEMKNEQQILESKLEMMRARAEEVSTGATGDAQAKLLRQIETLQTQYAVASENWQGIEASLTARATSLEKERDEATKREADVRRKARELTLKAKRNEDELEETRSKLPNFQQELSQRTAQLDDLKKRVEKAESALVSAKAEFEDEKQTWNSEMQQRLLEEKQKWLEEVSLNGRGGGESPVASSRRGLTSEYLGLQNMQSRRPSARSTTGDLVTSERFVGSRQSGQPTSKSPDPGTPVRHDSTASLTHSFSLNSIATNGTGGSEFKPQTPSLHTLDHDDFFDTHRSSSPQQTIHDIISTSTAGAGPSVQLVERMSSAVRKLESEKVATKEEVARLIAQRDEARTEIVALMKEVEVKRGLEEKVEALEQEIKGVKERYEVTLELLGEKSEEVNELRGDVEDIKAMYKELVIKSVG</sequence>
<dbReference type="OrthoDB" id="74178at2759"/>
<feature type="compositionally biased region" description="Polar residues" evidence="5">
    <location>
        <begin position="134"/>
        <end position="145"/>
    </location>
</feature>
<reference evidence="7 8" key="1">
    <citation type="submission" date="2017-12" db="EMBL/GenBank/DDBJ databases">
        <title>Comparative genomics of Botrytis spp.</title>
        <authorList>
            <person name="Valero-Jimenez C.A."/>
            <person name="Tapia P."/>
            <person name="Veloso J."/>
            <person name="Silva-Moreno E."/>
            <person name="Staats M."/>
            <person name="Valdes J.H."/>
            <person name="Van Kan J.A.L."/>
        </authorList>
    </citation>
    <scope>NUCLEOTIDE SEQUENCE [LARGE SCALE GENOMIC DNA]</scope>
    <source>
        <strain evidence="7 8">Bt9001</strain>
    </source>
</reference>
<evidence type="ECO:0000256" key="1">
    <source>
        <dbReference type="ARBA" id="ARBA00004555"/>
    </source>
</evidence>
<comment type="caution">
    <text evidence="7">The sequence shown here is derived from an EMBL/GenBank/DDBJ whole genome shotgun (WGS) entry which is preliminary data.</text>
</comment>
<feature type="domain" description="TATA element modulatory factor 1 TATA binding" evidence="6">
    <location>
        <begin position="778"/>
        <end position="889"/>
    </location>
</feature>
<feature type="compositionally biased region" description="Basic and acidic residues" evidence="5">
    <location>
        <begin position="68"/>
        <end position="77"/>
    </location>
</feature>
<evidence type="ECO:0000256" key="2">
    <source>
        <dbReference type="ARBA" id="ARBA00023034"/>
    </source>
</evidence>
<feature type="compositionally biased region" description="Polar residues" evidence="5">
    <location>
        <begin position="676"/>
        <end position="692"/>
    </location>
</feature>
<keyword evidence="2" id="KW-0333">Golgi apparatus</keyword>
<accession>A0A4Z1F164</accession>
<feature type="compositionally biased region" description="Low complexity" evidence="5">
    <location>
        <begin position="222"/>
        <end position="234"/>
    </location>
</feature>
<dbReference type="PANTHER" id="PTHR46515">
    <property type="entry name" value="TATA ELEMENT MODULATORY FACTOR TMF1"/>
    <property type="match status" value="1"/>
</dbReference>
<organism evidence="7 8">
    <name type="scientific">Botrytis tulipae</name>
    <dbReference type="NCBI Taxonomy" id="87230"/>
    <lineage>
        <taxon>Eukaryota</taxon>
        <taxon>Fungi</taxon>
        <taxon>Dikarya</taxon>
        <taxon>Ascomycota</taxon>
        <taxon>Pezizomycotina</taxon>
        <taxon>Leotiomycetes</taxon>
        <taxon>Helotiales</taxon>
        <taxon>Sclerotiniaceae</taxon>
        <taxon>Botrytis</taxon>
    </lineage>
</organism>
<feature type="compositionally biased region" description="Polar residues" evidence="5">
    <location>
        <begin position="723"/>
        <end position="738"/>
    </location>
</feature>
<evidence type="ECO:0000259" key="6">
    <source>
        <dbReference type="Pfam" id="PF12325"/>
    </source>
</evidence>
<feature type="compositionally biased region" description="Low complexity" evidence="5">
    <location>
        <begin position="55"/>
        <end position="67"/>
    </location>
</feature>
<protein>
    <recommendedName>
        <fullName evidence="6">TATA element modulatory factor 1 TATA binding domain-containing protein</fullName>
    </recommendedName>
</protein>
<dbReference type="Pfam" id="PF12329">
    <property type="entry name" value="TMF_DNA_bd"/>
    <property type="match status" value="1"/>
</dbReference>
<feature type="compositionally biased region" description="Polar residues" evidence="5">
    <location>
        <begin position="200"/>
        <end position="220"/>
    </location>
</feature>